<dbReference type="AlphaFoldDB" id="A0A915YR89"/>
<dbReference type="VEuPathDB" id="FungiDB:RhiirFUN_004330"/>
<protein>
    <submittedName>
        <fullName evidence="1">Uncharacterized protein</fullName>
    </submittedName>
</protein>
<accession>A0A915YR89</accession>
<comment type="caution">
    <text evidence="1">The sequence shown here is derived from an EMBL/GenBank/DDBJ whole genome shotgun (WGS) entry which is preliminary data.</text>
</comment>
<gene>
    <name evidence="1" type="ORF">CHRIB12_LOCUS1598</name>
</gene>
<name>A0A915YR89_9GLOM</name>
<dbReference type="Proteomes" id="UP000684084">
    <property type="component" value="Unassembled WGS sequence"/>
</dbReference>
<sequence>MDYNNSLQSNENNASYSNNLQSFQTKQFSSNALHNTSNYINYSSMNNDIVPTSYTQQQQPMFSFASDENTTAGTTQLLPHAPTAPYDSYNISSPFSSLNMIYNSSQSHSEVFRFEIPGFKIIIIPNSSPHSSLYANLDNLDIQNQSQQAFTSPNVVIDNSQIQFQQNSNESFTNSNNFHC</sequence>
<reference evidence="1" key="1">
    <citation type="submission" date="2020-05" db="EMBL/GenBank/DDBJ databases">
        <authorList>
            <person name="Rincon C."/>
            <person name="Sanders R I."/>
            <person name="Robbins C."/>
            <person name="Chaturvedi A."/>
        </authorList>
    </citation>
    <scope>NUCLEOTIDE SEQUENCE</scope>
    <source>
        <strain evidence="1">CHB12</strain>
    </source>
</reference>
<dbReference type="OrthoDB" id="2401574at2759"/>
<dbReference type="EMBL" id="CAGKOT010000002">
    <property type="protein sequence ID" value="CAB5311775.1"/>
    <property type="molecule type" value="Genomic_DNA"/>
</dbReference>
<organism evidence="1 2">
    <name type="scientific">Rhizophagus irregularis</name>
    <dbReference type="NCBI Taxonomy" id="588596"/>
    <lineage>
        <taxon>Eukaryota</taxon>
        <taxon>Fungi</taxon>
        <taxon>Fungi incertae sedis</taxon>
        <taxon>Mucoromycota</taxon>
        <taxon>Glomeromycotina</taxon>
        <taxon>Glomeromycetes</taxon>
        <taxon>Glomerales</taxon>
        <taxon>Glomeraceae</taxon>
        <taxon>Rhizophagus</taxon>
    </lineage>
</organism>
<proteinExistence type="predicted"/>
<evidence type="ECO:0000313" key="2">
    <source>
        <dbReference type="Proteomes" id="UP000684084"/>
    </source>
</evidence>
<evidence type="ECO:0000313" key="1">
    <source>
        <dbReference type="EMBL" id="CAB5311775.1"/>
    </source>
</evidence>